<dbReference type="PROSITE" id="PS50066">
    <property type="entry name" value="MADS_BOX_2"/>
    <property type="match status" value="1"/>
</dbReference>
<dbReference type="AlphaFoldDB" id="A0A1U8F2G7"/>
<dbReference type="GO" id="GO:0006357">
    <property type="term" value="P:regulation of transcription by RNA polymerase II"/>
    <property type="evidence" value="ECO:0000318"/>
    <property type="project" value="GO_Central"/>
</dbReference>
<dbReference type="GO" id="GO:0046983">
    <property type="term" value="F:protein dimerization activity"/>
    <property type="evidence" value="ECO:0007669"/>
    <property type="project" value="InterPro"/>
</dbReference>
<protein>
    <recommendedName>
        <fullName evidence="6">MADS-box domain-containing protein</fullName>
    </recommendedName>
</protein>
<evidence type="ECO:0000313" key="8">
    <source>
        <dbReference type="Proteomes" id="UP000222542"/>
    </source>
</evidence>
<evidence type="ECO:0000256" key="2">
    <source>
        <dbReference type="ARBA" id="ARBA00023015"/>
    </source>
</evidence>
<keyword evidence="2" id="KW-0805">Transcription regulation</keyword>
<dbReference type="SMART" id="SM00432">
    <property type="entry name" value="MADS"/>
    <property type="match status" value="1"/>
</dbReference>
<dbReference type="GO" id="GO:0005634">
    <property type="term" value="C:nucleus"/>
    <property type="evidence" value="ECO:0007669"/>
    <property type="project" value="UniProtKB-SubCell"/>
</dbReference>
<gene>
    <name evidence="7" type="ORF">T459_29333</name>
</gene>
<evidence type="ECO:0000259" key="6">
    <source>
        <dbReference type="PROSITE" id="PS50066"/>
    </source>
</evidence>
<keyword evidence="3" id="KW-0238">DNA-binding</keyword>
<dbReference type="Pfam" id="PF00319">
    <property type="entry name" value="SRF-TF"/>
    <property type="match status" value="1"/>
</dbReference>
<dbReference type="Gene3D" id="3.40.1810.10">
    <property type="entry name" value="Transcription factor, MADS-box"/>
    <property type="match status" value="1"/>
</dbReference>
<name>A0A1U8F2G7_CAPAN</name>
<dbReference type="InterPro" id="IPR002100">
    <property type="entry name" value="TF_MADSbox"/>
</dbReference>
<reference evidence="7 8" key="2">
    <citation type="journal article" date="2017" name="Genome Biol.">
        <title>New reference genome sequences of hot pepper reveal the massive evolution of plant disease-resistance genes by retroduplication.</title>
        <authorList>
            <person name="Kim S."/>
            <person name="Park J."/>
            <person name="Yeom S.I."/>
            <person name="Kim Y.M."/>
            <person name="Seo E."/>
            <person name="Kim K.T."/>
            <person name="Kim M.S."/>
            <person name="Lee J.M."/>
            <person name="Cheong K."/>
            <person name="Shin H.S."/>
            <person name="Kim S.B."/>
            <person name="Han K."/>
            <person name="Lee J."/>
            <person name="Park M."/>
            <person name="Lee H.A."/>
            <person name="Lee H.Y."/>
            <person name="Lee Y."/>
            <person name="Oh S."/>
            <person name="Lee J.H."/>
            <person name="Choi E."/>
            <person name="Choi E."/>
            <person name="Lee S.E."/>
            <person name="Jeon J."/>
            <person name="Kim H."/>
            <person name="Choi G."/>
            <person name="Song H."/>
            <person name="Lee J."/>
            <person name="Lee S.C."/>
            <person name="Kwon J.K."/>
            <person name="Lee H.Y."/>
            <person name="Koo N."/>
            <person name="Hong Y."/>
            <person name="Kim R.W."/>
            <person name="Kang W.H."/>
            <person name="Huh J.H."/>
            <person name="Kang B.C."/>
            <person name="Yang T.J."/>
            <person name="Lee Y.H."/>
            <person name="Bennetzen J.L."/>
            <person name="Choi D."/>
        </authorList>
    </citation>
    <scope>NUCLEOTIDE SEQUENCE [LARGE SCALE GENOMIC DNA]</scope>
    <source>
        <strain evidence="8">cv. CM334</strain>
    </source>
</reference>
<comment type="caution">
    <text evidence="7">The sequence shown here is derived from an EMBL/GenBank/DDBJ whole genome shotgun (WGS) entry which is preliminary data.</text>
</comment>
<dbReference type="Proteomes" id="UP000222542">
    <property type="component" value="Unassembled WGS sequence"/>
</dbReference>
<dbReference type="PANTHER" id="PTHR11945">
    <property type="entry name" value="MADS BOX PROTEIN"/>
    <property type="match status" value="1"/>
</dbReference>
<reference evidence="7 8" key="1">
    <citation type="journal article" date="2014" name="Nat. Genet.">
        <title>Genome sequence of the hot pepper provides insights into the evolution of pungency in Capsicum species.</title>
        <authorList>
            <person name="Kim S."/>
            <person name="Park M."/>
            <person name="Yeom S.I."/>
            <person name="Kim Y.M."/>
            <person name="Lee J.M."/>
            <person name="Lee H.A."/>
            <person name="Seo E."/>
            <person name="Choi J."/>
            <person name="Cheong K."/>
            <person name="Kim K.T."/>
            <person name="Jung K."/>
            <person name="Lee G.W."/>
            <person name="Oh S.K."/>
            <person name="Bae C."/>
            <person name="Kim S.B."/>
            <person name="Lee H.Y."/>
            <person name="Kim S.Y."/>
            <person name="Kim M.S."/>
            <person name="Kang B.C."/>
            <person name="Jo Y.D."/>
            <person name="Yang H.B."/>
            <person name="Jeong H.J."/>
            <person name="Kang W.H."/>
            <person name="Kwon J.K."/>
            <person name="Shin C."/>
            <person name="Lim J.Y."/>
            <person name="Park J.H."/>
            <person name="Huh J.H."/>
            <person name="Kim J.S."/>
            <person name="Kim B.D."/>
            <person name="Cohen O."/>
            <person name="Paran I."/>
            <person name="Suh M.C."/>
            <person name="Lee S.B."/>
            <person name="Kim Y.K."/>
            <person name="Shin Y."/>
            <person name="Noh S.J."/>
            <person name="Park J."/>
            <person name="Seo Y.S."/>
            <person name="Kwon S.Y."/>
            <person name="Kim H.A."/>
            <person name="Park J.M."/>
            <person name="Kim H.J."/>
            <person name="Choi S.B."/>
            <person name="Bosland P.W."/>
            <person name="Reeves G."/>
            <person name="Jo S.H."/>
            <person name="Lee B.W."/>
            <person name="Cho H.T."/>
            <person name="Choi H.S."/>
            <person name="Lee M.S."/>
            <person name="Yu Y."/>
            <person name="Do Choi Y."/>
            <person name="Park B.S."/>
            <person name="van Deynze A."/>
            <person name="Ashrafi H."/>
            <person name="Hill T."/>
            <person name="Kim W.T."/>
            <person name="Pai H.S."/>
            <person name="Ahn H.K."/>
            <person name="Yeam I."/>
            <person name="Giovannoni J.J."/>
            <person name="Rose J.K."/>
            <person name="Sorensen I."/>
            <person name="Lee S.J."/>
            <person name="Kim R.W."/>
            <person name="Choi I.Y."/>
            <person name="Choi B.S."/>
            <person name="Lim J.S."/>
            <person name="Lee Y.H."/>
            <person name="Choi D."/>
        </authorList>
    </citation>
    <scope>NUCLEOTIDE SEQUENCE [LARGE SCALE GENOMIC DNA]</scope>
    <source>
        <strain evidence="8">cv. CM334</strain>
    </source>
</reference>
<accession>A0A1U8F2G7</accession>
<dbReference type="SMR" id="A0A1U8F2G7"/>
<proteinExistence type="predicted"/>
<dbReference type="Gramene" id="PHT64908">
    <property type="protein sequence ID" value="PHT64908"/>
    <property type="gene ID" value="T459_29333"/>
</dbReference>
<evidence type="ECO:0000256" key="3">
    <source>
        <dbReference type="ARBA" id="ARBA00023125"/>
    </source>
</evidence>
<keyword evidence="5" id="KW-0539">Nucleus</keyword>
<evidence type="ECO:0000256" key="1">
    <source>
        <dbReference type="ARBA" id="ARBA00004123"/>
    </source>
</evidence>
<dbReference type="KEGG" id="cann:107853149"/>
<dbReference type="GO" id="GO:0000978">
    <property type="term" value="F:RNA polymerase II cis-regulatory region sequence-specific DNA binding"/>
    <property type="evidence" value="ECO:0000318"/>
    <property type="project" value="GO_Central"/>
</dbReference>
<dbReference type="STRING" id="4072.A0A1U8F2G7"/>
<dbReference type="OrthoDB" id="10309522at2759"/>
<feature type="domain" description="MADS-box" evidence="6">
    <location>
        <begin position="7"/>
        <end position="54"/>
    </location>
</feature>
<evidence type="ECO:0000256" key="5">
    <source>
        <dbReference type="ARBA" id="ARBA00023242"/>
    </source>
</evidence>
<dbReference type="SUPFAM" id="SSF55455">
    <property type="entry name" value="SRF-like"/>
    <property type="match status" value="1"/>
</dbReference>
<comment type="subcellular location">
    <subcellularLocation>
        <location evidence="1">Nucleus</location>
    </subcellularLocation>
</comment>
<dbReference type="EMBL" id="AYRZ02000012">
    <property type="protein sequence ID" value="PHT64908.1"/>
    <property type="molecule type" value="Genomic_DNA"/>
</dbReference>
<keyword evidence="4" id="KW-0804">Transcription</keyword>
<dbReference type="GO" id="GO:0000981">
    <property type="term" value="F:DNA-binding transcription factor activity, RNA polymerase II-specific"/>
    <property type="evidence" value="ECO:0000318"/>
    <property type="project" value="GO_Central"/>
</dbReference>
<evidence type="ECO:0000313" key="7">
    <source>
        <dbReference type="EMBL" id="PHT64908.1"/>
    </source>
</evidence>
<organism evidence="7 8">
    <name type="scientific">Capsicum annuum</name>
    <name type="common">Capsicum pepper</name>
    <dbReference type="NCBI Taxonomy" id="4072"/>
    <lineage>
        <taxon>Eukaryota</taxon>
        <taxon>Viridiplantae</taxon>
        <taxon>Streptophyta</taxon>
        <taxon>Embryophyta</taxon>
        <taxon>Tracheophyta</taxon>
        <taxon>Spermatophyta</taxon>
        <taxon>Magnoliopsida</taxon>
        <taxon>eudicotyledons</taxon>
        <taxon>Gunneridae</taxon>
        <taxon>Pentapetalae</taxon>
        <taxon>asterids</taxon>
        <taxon>lamiids</taxon>
        <taxon>Solanales</taxon>
        <taxon>Solanaceae</taxon>
        <taxon>Solanoideae</taxon>
        <taxon>Capsiceae</taxon>
        <taxon>Capsicum</taxon>
    </lineage>
</organism>
<sequence length="161" mass="18840">MKNKKGKGRQKIPMKKIEKQVDLYSIFSKHFSGLYKKASELVRECDVDIGMVSFPHFFTLQLMQSFLIFSNPDMQLSESTQLVAAHARDRVKRLNSRLEELDTMKDAEFFRKNVYDELMKTIEELNAEELTQLEGWLNMIGSDLQNRLNQLEKEAKLHPLV</sequence>
<dbReference type="PANTHER" id="PTHR11945:SF613">
    <property type="entry name" value="AGAMOUS-LIKE MADS-BOX PROTEIN AGL62"/>
    <property type="match status" value="1"/>
</dbReference>
<keyword evidence="8" id="KW-1185">Reference proteome</keyword>
<evidence type="ECO:0000256" key="4">
    <source>
        <dbReference type="ARBA" id="ARBA00023163"/>
    </source>
</evidence>
<dbReference type="InterPro" id="IPR036879">
    <property type="entry name" value="TF_MADSbox_sf"/>
</dbReference>